<dbReference type="EMBL" id="UYYA01004080">
    <property type="protein sequence ID" value="VDM59403.1"/>
    <property type="molecule type" value="Genomic_DNA"/>
</dbReference>
<dbReference type="GO" id="GO:0018996">
    <property type="term" value="P:molting cycle, collagen and cuticulin-based cuticle"/>
    <property type="evidence" value="ECO:0007669"/>
    <property type="project" value="TreeGrafter"/>
</dbReference>
<evidence type="ECO:0000313" key="2">
    <source>
        <dbReference type="Proteomes" id="UP000267027"/>
    </source>
</evidence>
<name>A0A0R3PQX2_ANGCS</name>
<accession>A0A0R3PQX2</accession>
<dbReference type="AlphaFoldDB" id="A0A0R3PQX2"/>
<dbReference type="WBParaSite" id="ACOC_0000781701-mRNA-1">
    <property type="protein sequence ID" value="ACOC_0000781701-mRNA-1"/>
    <property type="gene ID" value="ACOC_0000781701"/>
</dbReference>
<evidence type="ECO:0000313" key="3">
    <source>
        <dbReference type="WBParaSite" id="ACOC_0000781701-mRNA-1"/>
    </source>
</evidence>
<organism evidence="3">
    <name type="scientific">Angiostrongylus costaricensis</name>
    <name type="common">Nematode worm</name>
    <dbReference type="NCBI Taxonomy" id="334426"/>
    <lineage>
        <taxon>Eukaryota</taxon>
        <taxon>Metazoa</taxon>
        <taxon>Ecdysozoa</taxon>
        <taxon>Nematoda</taxon>
        <taxon>Chromadorea</taxon>
        <taxon>Rhabditida</taxon>
        <taxon>Rhabditina</taxon>
        <taxon>Rhabditomorpha</taxon>
        <taxon>Strongyloidea</taxon>
        <taxon>Metastrongylidae</taxon>
        <taxon>Angiostrongylus</taxon>
    </lineage>
</organism>
<dbReference type="GO" id="GO:0005886">
    <property type="term" value="C:plasma membrane"/>
    <property type="evidence" value="ECO:0007669"/>
    <property type="project" value="TreeGrafter"/>
</dbReference>
<dbReference type="OrthoDB" id="6510177at2759"/>
<protein>
    <submittedName>
        <fullName evidence="3">Plasmid transfer protein</fullName>
    </submittedName>
</protein>
<evidence type="ECO:0000313" key="1">
    <source>
        <dbReference type="EMBL" id="VDM59403.1"/>
    </source>
</evidence>
<dbReference type="OMA" id="NAERYEM"/>
<dbReference type="GO" id="GO:0030659">
    <property type="term" value="C:cytoplasmic vesicle membrane"/>
    <property type="evidence" value="ECO:0007669"/>
    <property type="project" value="TreeGrafter"/>
</dbReference>
<sequence length="238" mass="26941">MLTSVKIAFTPQQDDLQTGYTPRGARSVQELAVYNEYFSSQGQPITIYGFVMAKDDGSMSRLAYMDEAVKTLNFVTANIKHNGQSFSTICSDFCDMNEPIRHFYNGLVMKVNSSGIDERISITFPVMEVIGKEIDLSPNFYGVKTNSSDRTVQFLKLVLFQFRANPPKNWNRCDVQAYERRVVSYFNSEMKSNLLKIYGLSLTYASDEIVRTGKGIETHVKRKILEAATTRCIAAHFA</sequence>
<gene>
    <name evidence="1" type="ORF">ACOC_LOCUS7818</name>
</gene>
<proteinExistence type="predicted"/>
<dbReference type="InterPro" id="IPR051697">
    <property type="entry name" value="Patched_domain-protein"/>
</dbReference>
<reference evidence="1 2" key="2">
    <citation type="submission" date="2018-11" db="EMBL/GenBank/DDBJ databases">
        <authorList>
            <consortium name="Pathogen Informatics"/>
        </authorList>
    </citation>
    <scope>NUCLEOTIDE SEQUENCE [LARGE SCALE GENOMIC DNA]</scope>
    <source>
        <strain evidence="1 2">Costa Rica</strain>
    </source>
</reference>
<dbReference type="PANTHER" id="PTHR10796">
    <property type="entry name" value="PATCHED-RELATED"/>
    <property type="match status" value="1"/>
</dbReference>
<reference evidence="3" key="1">
    <citation type="submission" date="2017-02" db="UniProtKB">
        <authorList>
            <consortium name="WormBaseParasite"/>
        </authorList>
    </citation>
    <scope>IDENTIFICATION</scope>
</reference>
<keyword evidence="2" id="KW-1185">Reference proteome</keyword>
<dbReference type="GO" id="GO:0006897">
    <property type="term" value="P:endocytosis"/>
    <property type="evidence" value="ECO:0007669"/>
    <property type="project" value="TreeGrafter"/>
</dbReference>
<dbReference type="PANTHER" id="PTHR10796:SF95">
    <property type="entry name" value="SSD DOMAIN-CONTAINING PROTEIN"/>
    <property type="match status" value="1"/>
</dbReference>
<dbReference type="Proteomes" id="UP000267027">
    <property type="component" value="Unassembled WGS sequence"/>
</dbReference>